<comment type="caution">
    <text evidence="1">The sequence shown here is derived from an EMBL/GenBank/DDBJ whole genome shotgun (WGS) entry which is preliminary data.</text>
</comment>
<keyword evidence="2" id="KW-1185">Reference proteome</keyword>
<proteinExistence type="predicted"/>
<protein>
    <submittedName>
        <fullName evidence="1">Uncharacterized protein</fullName>
    </submittedName>
</protein>
<evidence type="ECO:0000313" key="2">
    <source>
        <dbReference type="Proteomes" id="UP000467840"/>
    </source>
</evidence>
<gene>
    <name evidence="1" type="ORF">GH714_030589</name>
</gene>
<reference evidence="1 2" key="1">
    <citation type="journal article" date="2020" name="Mol. Plant">
        <title>The Chromosome-Based Rubber Tree Genome Provides New Insights into Spurge Genome Evolution and Rubber Biosynthesis.</title>
        <authorList>
            <person name="Liu J."/>
            <person name="Shi C."/>
            <person name="Shi C.C."/>
            <person name="Li W."/>
            <person name="Zhang Q.J."/>
            <person name="Zhang Y."/>
            <person name="Li K."/>
            <person name="Lu H.F."/>
            <person name="Shi C."/>
            <person name="Zhu S.T."/>
            <person name="Xiao Z.Y."/>
            <person name="Nan H."/>
            <person name="Yue Y."/>
            <person name="Zhu X.G."/>
            <person name="Wu Y."/>
            <person name="Hong X.N."/>
            <person name="Fan G.Y."/>
            <person name="Tong Y."/>
            <person name="Zhang D."/>
            <person name="Mao C.L."/>
            <person name="Liu Y.L."/>
            <person name="Hao S.J."/>
            <person name="Liu W.Q."/>
            <person name="Lv M.Q."/>
            <person name="Zhang H.B."/>
            <person name="Liu Y."/>
            <person name="Hu-Tang G.R."/>
            <person name="Wang J.P."/>
            <person name="Wang J.H."/>
            <person name="Sun Y.H."/>
            <person name="Ni S.B."/>
            <person name="Chen W.B."/>
            <person name="Zhang X.C."/>
            <person name="Jiao Y.N."/>
            <person name="Eichler E.E."/>
            <person name="Li G.H."/>
            <person name="Liu X."/>
            <person name="Gao L.Z."/>
        </authorList>
    </citation>
    <scope>NUCLEOTIDE SEQUENCE [LARGE SCALE GENOMIC DNA]</scope>
    <source>
        <strain evidence="2">cv. GT1</strain>
        <tissue evidence="1">Leaf</tissue>
    </source>
</reference>
<dbReference type="Proteomes" id="UP000467840">
    <property type="component" value="Chromosome 11"/>
</dbReference>
<dbReference type="AlphaFoldDB" id="A0A6A6NDE9"/>
<accession>A0A6A6NDE9</accession>
<organism evidence="1 2">
    <name type="scientific">Hevea brasiliensis</name>
    <name type="common">Para rubber tree</name>
    <name type="synonym">Siphonia brasiliensis</name>
    <dbReference type="NCBI Taxonomy" id="3981"/>
    <lineage>
        <taxon>Eukaryota</taxon>
        <taxon>Viridiplantae</taxon>
        <taxon>Streptophyta</taxon>
        <taxon>Embryophyta</taxon>
        <taxon>Tracheophyta</taxon>
        <taxon>Spermatophyta</taxon>
        <taxon>Magnoliopsida</taxon>
        <taxon>eudicotyledons</taxon>
        <taxon>Gunneridae</taxon>
        <taxon>Pentapetalae</taxon>
        <taxon>rosids</taxon>
        <taxon>fabids</taxon>
        <taxon>Malpighiales</taxon>
        <taxon>Euphorbiaceae</taxon>
        <taxon>Crotonoideae</taxon>
        <taxon>Micrandreae</taxon>
        <taxon>Hevea</taxon>
    </lineage>
</organism>
<dbReference type="EMBL" id="JAAGAX010000002">
    <property type="protein sequence ID" value="KAF2322773.1"/>
    <property type="molecule type" value="Genomic_DNA"/>
</dbReference>
<evidence type="ECO:0000313" key="1">
    <source>
        <dbReference type="EMBL" id="KAF2322773.1"/>
    </source>
</evidence>
<sequence>MKRSFVDNRRDNGGWRRNECMQRPQNHRRDIDMAVEPIVTAQRNLTQHDKVPTGFDTCLGEPRRENYLVGGSYEATEENREWLSQSAVASLINISSLSNLQAYFMAEGVCSITIRSMGCNSDLLTFESIECMEKFLNDKLWVPLGGLDFFQWFGGKLGDFISIDGSTLSRKKFDSAHLLIITDSQEFVNKVVTVDLNKNIFFISAIKEPCYNPLSLFCQKFKTNCPSFSSTVGVSDDVEQTSKIVDLSNDVDVVLPTFGNKSNANTSCASPNTEA</sequence>
<name>A0A6A6NDE9_HEVBR</name>